<dbReference type="SUPFAM" id="SSF51984">
    <property type="entry name" value="MurCD N-terminal domain"/>
    <property type="match status" value="1"/>
</dbReference>
<evidence type="ECO:0000256" key="8">
    <source>
        <dbReference type="ARBA" id="ARBA00022840"/>
    </source>
</evidence>
<dbReference type="NCBIfam" id="TIGR01082">
    <property type="entry name" value="murC"/>
    <property type="match status" value="1"/>
</dbReference>
<sequence length="459" mass="50968">MTDTQAKNIYFLGIGGIGMSAIARYYLLEGVRVGGYDRTETALTRALASEGADIHYENDPARIAAPFRNPDDTLVVYTPAIPHDHAETAWFRSRGFRMLKRSEILGVLAADKYVMAVAGTHGKTTTTTLTAWLNHVAGGGGSAFLGGISKNFDSNFVHGPGRRLAVEADEFDRSFLQLWPDAAVITSADADHLDIYGTHEELRRTFARFAGQIKPGGTLIIKRGVELPIANRDIRTYTYACDAEADFRATGLEVQPDGTYRFDIVCPDRTIPDCRLGIPGRVNVENAVAAVALLWVAGFDEAKLREGLETFRGVKRRFDFHINTPELIYMDDYAHHPEELRAALSSVRGMFPGRKITAVFQPHLYTRTRDFHRGFAQALSLADEVLLVPIYPAREEPIEGVSSDMIAELLTVPHHTVPLEHIAFETEKARPDILITFGAGNIENYTGEIARRLRERPKK</sequence>
<keyword evidence="15" id="KW-1133">Transmembrane helix</keyword>
<keyword evidence="12 14" id="KW-0961">Cell wall biogenesis/degradation</keyword>
<dbReference type="HAMAP" id="MF_00046">
    <property type="entry name" value="MurC"/>
    <property type="match status" value="1"/>
</dbReference>
<evidence type="ECO:0000256" key="2">
    <source>
        <dbReference type="ARBA" id="ARBA00004752"/>
    </source>
</evidence>
<organism evidence="19 20">
    <name type="scientific">Alistipes inops</name>
    <dbReference type="NCBI Taxonomy" id="1501391"/>
    <lineage>
        <taxon>Bacteria</taxon>
        <taxon>Pseudomonadati</taxon>
        <taxon>Bacteroidota</taxon>
        <taxon>Bacteroidia</taxon>
        <taxon>Bacteroidales</taxon>
        <taxon>Rikenellaceae</taxon>
        <taxon>Alistipes</taxon>
    </lineage>
</organism>
<keyword evidence="7 14" id="KW-0547">Nucleotide-binding</keyword>
<dbReference type="SUPFAM" id="SSF53244">
    <property type="entry name" value="MurD-like peptide ligases, peptide-binding domain"/>
    <property type="match status" value="1"/>
</dbReference>
<name>A0ABR4YKD5_9BACT</name>
<dbReference type="PANTHER" id="PTHR43445">
    <property type="entry name" value="UDP-N-ACETYLMURAMATE--L-ALANINE LIGASE-RELATED"/>
    <property type="match status" value="1"/>
</dbReference>
<dbReference type="Gene3D" id="3.40.50.720">
    <property type="entry name" value="NAD(P)-binding Rossmann-like Domain"/>
    <property type="match status" value="1"/>
</dbReference>
<dbReference type="InterPro" id="IPR036565">
    <property type="entry name" value="Mur-like_cat_sf"/>
</dbReference>
<keyword evidence="9 14" id="KW-0133">Cell shape</keyword>
<dbReference type="RefSeq" id="WP_035471608.1">
    <property type="nucleotide sequence ID" value="NZ_JRGF01000002.1"/>
</dbReference>
<evidence type="ECO:0000256" key="9">
    <source>
        <dbReference type="ARBA" id="ARBA00022960"/>
    </source>
</evidence>
<keyword evidence="5 14" id="KW-0436">Ligase</keyword>
<keyword evidence="4 14" id="KW-0963">Cytoplasm</keyword>
<evidence type="ECO:0000259" key="18">
    <source>
        <dbReference type="Pfam" id="PF08245"/>
    </source>
</evidence>
<evidence type="ECO:0000256" key="5">
    <source>
        <dbReference type="ARBA" id="ARBA00022598"/>
    </source>
</evidence>
<feature type="domain" description="Mur ligase C-terminal" evidence="17">
    <location>
        <begin position="316"/>
        <end position="439"/>
    </location>
</feature>
<evidence type="ECO:0000256" key="10">
    <source>
        <dbReference type="ARBA" id="ARBA00022984"/>
    </source>
</evidence>
<evidence type="ECO:0000313" key="19">
    <source>
        <dbReference type="EMBL" id="KHE42720.1"/>
    </source>
</evidence>
<dbReference type="InterPro" id="IPR004101">
    <property type="entry name" value="Mur_ligase_C"/>
</dbReference>
<feature type="domain" description="Mur ligase N-terminal catalytic" evidence="16">
    <location>
        <begin position="9"/>
        <end position="113"/>
    </location>
</feature>
<dbReference type="Proteomes" id="UP000030889">
    <property type="component" value="Unassembled WGS sequence"/>
</dbReference>
<evidence type="ECO:0000259" key="16">
    <source>
        <dbReference type="Pfam" id="PF01225"/>
    </source>
</evidence>
<proteinExistence type="inferred from homology"/>
<dbReference type="InterPro" id="IPR000713">
    <property type="entry name" value="Mur_ligase_N"/>
</dbReference>
<protein>
    <recommendedName>
        <fullName evidence="3 14">UDP-N-acetylmuramate--L-alanine ligase</fullName>
        <ecNumber evidence="3 14">6.3.2.8</ecNumber>
    </recommendedName>
    <alternativeName>
        <fullName evidence="14">UDP-N-acetylmuramoyl-L-alanine synthetase</fullName>
    </alternativeName>
</protein>
<dbReference type="GO" id="GO:0016874">
    <property type="term" value="F:ligase activity"/>
    <property type="evidence" value="ECO:0007669"/>
    <property type="project" value="UniProtKB-KW"/>
</dbReference>
<evidence type="ECO:0000256" key="4">
    <source>
        <dbReference type="ARBA" id="ARBA00022490"/>
    </source>
</evidence>
<evidence type="ECO:0000256" key="11">
    <source>
        <dbReference type="ARBA" id="ARBA00023306"/>
    </source>
</evidence>
<evidence type="ECO:0000256" key="13">
    <source>
        <dbReference type="ARBA" id="ARBA00047833"/>
    </source>
</evidence>
<keyword evidence="6 14" id="KW-0132">Cell division</keyword>
<dbReference type="Gene3D" id="3.40.1190.10">
    <property type="entry name" value="Mur-like, catalytic domain"/>
    <property type="match status" value="1"/>
</dbReference>
<evidence type="ECO:0000256" key="14">
    <source>
        <dbReference type="HAMAP-Rule" id="MF_00046"/>
    </source>
</evidence>
<dbReference type="EC" id="6.3.2.8" evidence="3 14"/>
<keyword evidence="11 14" id="KW-0131">Cell cycle</keyword>
<keyword evidence="15" id="KW-0472">Membrane</keyword>
<comment type="subcellular location">
    <subcellularLocation>
        <location evidence="1 14">Cytoplasm</location>
    </subcellularLocation>
</comment>
<dbReference type="InterPro" id="IPR005758">
    <property type="entry name" value="UDP-N-AcMur_Ala_ligase_MurC"/>
</dbReference>
<dbReference type="Gene3D" id="3.90.190.20">
    <property type="entry name" value="Mur ligase, C-terminal domain"/>
    <property type="match status" value="1"/>
</dbReference>
<dbReference type="EMBL" id="JRGF01000002">
    <property type="protein sequence ID" value="KHE42720.1"/>
    <property type="molecule type" value="Genomic_DNA"/>
</dbReference>
<reference evidence="19 20" key="1">
    <citation type="submission" date="2014-09" db="EMBL/GenBank/DDBJ databases">
        <title>Alistipes sp. 627, sp. nov., a novel member of the family Rikenellaceae isolated from human faeces.</title>
        <authorList>
            <person name="Shkoporov A.N."/>
            <person name="Chaplin A.V."/>
            <person name="Motuzova O.V."/>
            <person name="Kafarskaia L.I."/>
            <person name="Khokhlova E.V."/>
            <person name="Efimov B.A."/>
        </authorList>
    </citation>
    <scope>NUCLEOTIDE SEQUENCE [LARGE SCALE GENOMIC DNA]</scope>
    <source>
        <strain evidence="19 20">627</strain>
    </source>
</reference>
<evidence type="ECO:0000256" key="1">
    <source>
        <dbReference type="ARBA" id="ARBA00004496"/>
    </source>
</evidence>
<comment type="similarity">
    <text evidence="14">Belongs to the MurCDEF family.</text>
</comment>
<keyword evidence="15" id="KW-0812">Transmembrane</keyword>
<keyword evidence="8 14" id="KW-0067">ATP-binding</keyword>
<dbReference type="SUPFAM" id="SSF53623">
    <property type="entry name" value="MurD-like peptide ligases, catalytic domain"/>
    <property type="match status" value="1"/>
</dbReference>
<feature type="binding site" evidence="14">
    <location>
        <begin position="119"/>
        <end position="125"/>
    </location>
    <ligand>
        <name>ATP</name>
        <dbReference type="ChEBI" id="CHEBI:30616"/>
    </ligand>
</feature>
<keyword evidence="20" id="KW-1185">Reference proteome</keyword>
<dbReference type="InterPro" id="IPR013221">
    <property type="entry name" value="Mur_ligase_cen"/>
</dbReference>
<evidence type="ECO:0000256" key="3">
    <source>
        <dbReference type="ARBA" id="ARBA00012211"/>
    </source>
</evidence>
<evidence type="ECO:0000256" key="15">
    <source>
        <dbReference type="SAM" id="Phobius"/>
    </source>
</evidence>
<evidence type="ECO:0000259" key="17">
    <source>
        <dbReference type="Pfam" id="PF02875"/>
    </source>
</evidence>
<feature type="transmembrane region" description="Helical" evidence="15">
    <location>
        <begin position="9"/>
        <end position="28"/>
    </location>
</feature>
<dbReference type="Pfam" id="PF01225">
    <property type="entry name" value="Mur_ligase"/>
    <property type="match status" value="1"/>
</dbReference>
<comment type="function">
    <text evidence="14">Cell wall formation.</text>
</comment>
<accession>A0ABR4YKD5</accession>
<dbReference type="PANTHER" id="PTHR43445:SF3">
    <property type="entry name" value="UDP-N-ACETYLMURAMATE--L-ALANINE LIGASE"/>
    <property type="match status" value="1"/>
</dbReference>
<dbReference type="Pfam" id="PF02875">
    <property type="entry name" value="Mur_ligase_C"/>
    <property type="match status" value="1"/>
</dbReference>
<comment type="caution">
    <text evidence="19">The sequence shown here is derived from an EMBL/GenBank/DDBJ whole genome shotgun (WGS) entry which is preliminary data.</text>
</comment>
<feature type="domain" description="Mur ligase central" evidence="18">
    <location>
        <begin position="117"/>
        <end position="293"/>
    </location>
</feature>
<keyword evidence="10 14" id="KW-0573">Peptidoglycan synthesis</keyword>
<evidence type="ECO:0000313" key="20">
    <source>
        <dbReference type="Proteomes" id="UP000030889"/>
    </source>
</evidence>
<evidence type="ECO:0000256" key="7">
    <source>
        <dbReference type="ARBA" id="ARBA00022741"/>
    </source>
</evidence>
<comment type="pathway">
    <text evidence="2 14">Cell wall biogenesis; peptidoglycan biosynthesis.</text>
</comment>
<dbReference type="InterPro" id="IPR036615">
    <property type="entry name" value="Mur_ligase_C_dom_sf"/>
</dbReference>
<dbReference type="InterPro" id="IPR050061">
    <property type="entry name" value="MurCDEF_pg_biosynth"/>
</dbReference>
<gene>
    <name evidence="14" type="primary">murC</name>
    <name evidence="19" type="ORF">LG35_01485</name>
</gene>
<dbReference type="Pfam" id="PF08245">
    <property type="entry name" value="Mur_ligase_M"/>
    <property type="match status" value="1"/>
</dbReference>
<evidence type="ECO:0000256" key="6">
    <source>
        <dbReference type="ARBA" id="ARBA00022618"/>
    </source>
</evidence>
<comment type="catalytic activity">
    <reaction evidence="13 14">
        <text>UDP-N-acetyl-alpha-D-muramate + L-alanine + ATP = UDP-N-acetyl-alpha-D-muramoyl-L-alanine + ADP + phosphate + H(+)</text>
        <dbReference type="Rhea" id="RHEA:23372"/>
        <dbReference type="ChEBI" id="CHEBI:15378"/>
        <dbReference type="ChEBI" id="CHEBI:30616"/>
        <dbReference type="ChEBI" id="CHEBI:43474"/>
        <dbReference type="ChEBI" id="CHEBI:57972"/>
        <dbReference type="ChEBI" id="CHEBI:70757"/>
        <dbReference type="ChEBI" id="CHEBI:83898"/>
        <dbReference type="ChEBI" id="CHEBI:456216"/>
        <dbReference type="EC" id="6.3.2.8"/>
    </reaction>
</comment>
<evidence type="ECO:0000256" key="12">
    <source>
        <dbReference type="ARBA" id="ARBA00023316"/>
    </source>
</evidence>